<dbReference type="Proteomes" id="UP000254571">
    <property type="component" value="Unassembled WGS sequence"/>
</dbReference>
<dbReference type="InterPro" id="IPR006726">
    <property type="entry name" value="PHBA_efflux_AaeB/fusaric-R"/>
</dbReference>
<keyword evidence="1" id="KW-0812">Transmembrane</keyword>
<keyword evidence="1" id="KW-0472">Membrane</keyword>
<reference evidence="2 3" key="1">
    <citation type="submission" date="2018-06" db="EMBL/GenBank/DDBJ databases">
        <authorList>
            <consortium name="Pathogen Informatics"/>
            <person name="Doyle S."/>
        </authorList>
    </citation>
    <scope>NUCLEOTIDE SEQUENCE [LARGE SCALE GENOMIC DNA]</scope>
    <source>
        <strain evidence="2 3">NCTC9149</strain>
    </source>
</reference>
<sequence>MATPALLSDAHALLYSVRSFAAAMLAYYLALAIGLERPSWAIITVYIVSQTSVGRLPEQEPLSPGGYRGRRGGHGVDCAHVCEYADFMQRDADRLDHLLPLFVPA</sequence>
<evidence type="ECO:0000256" key="1">
    <source>
        <dbReference type="SAM" id="Phobius"/>
    </source>
</evidence>
<comment type="caution">
    <text evidence="2">The sequence shown here is derived from an EMBL/GenBank/DDBJ whole genome shotgun (WGS) entry which is preliminary data.</text>
</comment>
<dbReference type="Pfam" id="PF04632">
    <property type="entry name" value="FUSC"/>
    <property type="match status" value="1"/>
</dbReference>
<organism evidence="2 3">
    <name type="scientific">Klebsiella grimontii</name>
    <dbReference type="NCBI Taxonomy" id="2058152"/>
    <lineage>
        <taxon>Bacteria</taxon>
        <taxon>Pseudomonadati</taxon>
        <taxon>Pseudomonadota</taxon>
        <taxon>Gammaproteobacteria</taxon>
        <taxon>Enterobacterales</taxon>
        <taxon>Enterobacteriaceae</taxon>
        <taxon>Klebsiella/Raoultella group</taxon>
        <taxon>Klebsiella</taxon>
    </lineage>
</organism>
<evidence type="ECO:0000313" key="3">
    <source>
        <dbReference type="Proteomes" id="UP000254571"/>
    </source>
</evidence>
<dbReference type="GO" id="GO:0022857">
    <property type="term" value="F:transmembrane transporter activity"/>
    <property type="evidence" value="ECO:0007669"/>
    <property type="project" value="InterPro"/>
</dbReference>
<feature type="transmembrane region" description="Helical" evidence="1">
    <location>
        <begin position="12"/>
        <end position="33"/>
    </location>
</feature>
<keyword evidence="1" id="KW-1133">Transmembrane helix</keyword>
<dbReference type="AlphaFoldDB" id="A0A7H4P4P7"/>
<proteinExistence type="predicted"/>
<protein>
    <submittedName>
        <fullName evidence="2">Fusaric acid resistance domain protein</fullName>
    </submittedName>
</protein>
<gene>
    <name evidence="2" type="ORF">NCTC9149_03842</name>
</gene>
<name>A0A7H4P4P7_9ENTR</name>
<dbReference type="EMBL" id="UGMX01000002">
    <property type="protein sequence ID" value="STW07412.1"/>
    <property type="molecule type" value="Genomic_DNA"/>
</dbReference>
<accession>A0A7H4P4P7</accession>
<evidence type="ECO:0000313" key="2">
    <source>
        <dbReference type="EMBL" id="STW07412.1"/>
    </source>
</evidence>
<dbReference type="GO" id="GO:0005886">
    <property type="term" value="C:plasma membrane"/>
    <property type="evidence" value="ECO:0007669"/>
    <property type="project" value="InterPro"/>
</dbReference>